<keyword evidence="2" id="KW-1185">Reference proteome</keyword>
<name>A0A3N1XNK6_9FIRM</name>
<evidence type="ECO:0000313" key="2">
    <source>
        <dbReference type="Proteomes" id="UP000273083"/>
    </source>
</evidence>
<sequence>MHLAKTDVFPGCTFFRISVHILLLSSVKGGRMIWKKLKGWGYSNGKRKKL</sequence>
<evidence type="ECO:0000313" key="1">
    <source>
        <dbReference type="EMBL" id="ROR28273.1"/>
    </source>
</evidence>
<dbReference type="Proteomes" id="UP000273083">
    <property type="component" value="Unassembled WGS sequence"/>
</dbReference>
<organism evidence="1 2">
    <name type="scientific">Mobilisporobacter senegalensis</name>
    <dbReference type="NCBI Taxonomy" id="1329262"/>
    <lineage>
        <taxon>Bacteria</taxon>
        <taxon>Bacillati</taxon>
        <taxon>Bacillota</taxon>
        <taxon>Clostridia</taxon>
        <taxon>Lachnospirales</taxon>
        <taxon>Lachnospiraceae</taxon>
        <taxon>Mobilisporobacter</taxon>
    </lineage>
</organism>
<reference evidence="1 2" key="1">
    <citation type="submission" date="2018-11" db="EMBL/GenBank/DDBJ databases">
        <title>Genomic Encyclopedia of Type Strains, Phase IV (KMG-IV): sequencing the most valuable type-strain genomes for metagenomic binning, comparative biology and taxonomic classification.</title>
        <authorList>
            <person name="Goeker M."/>
        </authorList>
    </citation>
    <scope>NUCLEOTIDE SEQUENCE [LARGE SCALE GENOMIC DNA]</scope>
    <source>
        <strain evidence="1 2">DSM 26537</strain>
    </source>
</reference>
<dbReference type="EMBL" id="RJVG01000005">
    <property type="protein sequence ID" value="ROR28273.1"/>
    <property type="molecule type" value="Genomic_DNA"/>
</dbReference>
<proteinExistence type="predicted"/>
<accession>A0A3N1XNK6</accession>
<protein>
    <submittedName>
        <fullName evidence="1">Uncharacterized protein</fullName>
    </submittedName>
</protein>
<dbReference type="AlphaFoldDB" id="A0A3N1XNK6"/>
<comment type="caution">
    <text evidence="1">The sequence shown here is derived from an EMBL/GenBank/DDBJ whole genome shotgun (WGS) entry which is preliminary data.</text>
</comment>
<gene>
    <name evidence="1" type="ORF">EDD66_105214</name>
</gene>